<keyword evidence="2" id="KW-1185">Reference proteome</keyword>
<dbReference type="STRING" id="708126.BW727_100176"/>
<evidence type="ECO:0000313" key="2">
    <source>
        <dbReference type="Proteomes" id="UP000188993"/>
    </source>
</evidence>
<protein>
    <recommendedName>
        <fullName evidence="3">Phosphohistidine phosphatase SixA</fullName>
    </recommendedName>
</protein>
<proteinExistence type="predicted"/>
<dbReference type="SUPFAM" id="SSF53254">
    <property type="entry name" value="Phosphoglycerate mutase-like"/>
    <property type="match status" value="1"/>
</dbReference>
<dbReference type="EMBL" id="CP019728">
    <property type="protein sequence ID" value="AQS52585.1"/>
    <property type="molecule type" value="Genomic_DNA"/>
</dbReference>
<dbReference type="CDD" id="cd07067">
    <property type="entry name" value="HP_PGM_like"/>
    <property type="match status" value="1"/>
</dbReference>
<evidence type="ECO:0008006" key="3">
    <source>
        <dbReference type="Google" id="ProtNLM"/>
    </source>
</evidence>
<gene>
    <name evidence="1" type="ORF">BW727_100176</name>
</gene>
<organism evidence="1 2">
    <name type="scientific">Jeotgalibaca dankookensis</name>
    <dbReference type="NCBI Taxonomy" id="708126"/>
    <lineage>
        <taxon>Bacteria</taxon>
        <taxon>Bacillati</taxon>
        <taxon>Bacillota</taxon>
        <taxon>Bacilli</taxon>
        <taxon>Lactobacillales</taxon>
        <taxon>Carnobacteriaceae</taxon>
        <taxon>Jeotgalibaca</taxon>
    </lineage>
</organism>
<name>A0A1S6IM25_9LACT</name>
<dbReference type="OrthoDB" id="2388260at2"/>
<dbReference type="InterPro" id="IPR013078">
    <property type="entry name" value="His_Pase_superF_clade-1"/>
</dbReference>
<dbReference type="Gene3D" id="3.40.50.1240">
    <property type="entry name" value="Phosphoglycerate mutase-like"/>
    <property type="match status" value="1"/>
</dbReference>
<dbReference type="InterPro" id="IPR029033">
    <property type="entry name" value="His_PPase_superfam"/>
</dbReference>
<reference evidence="1 2" key="1">
    <citation type="journal article" date="2014" name="Int. J. Syst. Evol. Microbiol.">
        <title>Jeotgalibaca dankookensis gen. nov., sp. nov., a member of the family Carnobacteriaceae, isolated from seujeot (Korean traditional food).</title>
        <authorList>
            <person name="Lee D.G."/>
            <person name="Trujillo M.E."/>
            <person name="Kang H."/>
            <person name="Ahn T.Y."/>
        </authorList>
    </citation>
    <scope>NUCLEOTIDE SEQUENCE [LARGE SCALE GENOMIC DNA]</scope>
    <source>
        <strain evidence="1 2">EX-07</strain>
    </source>
</reference>
<dbReference type="SMART" id="SM00855">
    <property type="entry name" value="PGAM"/>
    <property type="match status" value="1"/>
</dbReference>
<sequence length="157" mass="18178">MEGSLYLIRHGKAGAAQRGKNDFYRPLTEVGQTEWREFLQTMKPLIETEDLHVWTSPLLRAKQTTDIFNETFQIDSSTEKDFLVNGDLQACLKNLQELEQPFRVACIGHEPYLTAWLSELTGKRVKVDKGTILKIDFKDNRATLDWRQSSNRKSLFN</sequence>
<dbReference type="Pfam" id="PF00300">
    <property type="entry name" value="His_Phos_1"/>
    <property type="match status" value="1"/>
</dbReference>
<dbReference type="KEGG" id="jda:BW727_100176"/>
<dbReference type="RefSeq" id="WP_062467944.1">
    <property type="nucleotide sequence ID" value="NZ_BBYN01000005.1"/>
</dbReference>
<evidence type="ECO:0000313" key="1">
    <source>
        <dbReference type="EMBL" id="AQS52585.1"/>
    </source>
</evidence>
<dbReference type="Proteomes" id="UP000188993">
    <property type="component" value="Chromosome"/>
</dbReference>
<accession>A0A1S6IM25</accession>
<dbReference type="AlphaFoldDB" id="A0A1S6IM25"/>